<keyword evidence="1" id="KW-0812">Transmembrane</keyword>
<accession>A0A814ML82</accession>
<feature type="transmembrane region" description="Helical" evidence="1">
    <location>
        <begin position="38"/>
        <end position="58"/>
    </location>
</feature>
<evidence type="ECO:0000256" key="1">
    <source>
        <dbReference type="SAM" id="Phobius"/>
    </source>
</evidence>
<keyword evidence="1" id="KW-0472">Membrane</keyword>
<dbReference type="Proteomes" id="UP000663891">
    <property type="component" value="Unassembled WGS sequence"/>
</dbReference>
<dbReference type="AlphaFoldDB" id="A0A814ML82"/>
<feature type="transmembrane region" description="Helical" evidence="1">
    <location>
        <begin position="123"/>
        <end position="142"/>
    </location>
</feature>
<evidence type="ECO:0008006" key="4">
    <source>
        <dbReference type="Google" id="ProtNLM"/>
    </source>
</evidence>
<feature type="transmembrane region" description="Helical" evidence="1">
    <location>
        <begin position="163"/>
        <end position="181"/>
    </location>
</feature>
<proteinExistence type="predicted"/>
<gene>
    <name evidence="2" type="ORF">VCS650_LOCUS18969</name>
</gene>
<evidence type="ECO:0000313" key="3">
    <source>
        <dbReference type="Proteomes" id="UP000663891"/>
    </source>
</evidence>
<evidence type="ECO:0000313" key="2">
    <source>
        <dbReference type="EMBL" id="CAF1080196.1"/>
    </source>
</evidence>
<sequence length="390" mass="45335">MFLVRKLTSFSLYAPVNYDLISGYLCISTQPMVTSISYIILIGLISPVTMIIFVLLTYRNVRRSRRRVGEVGRTCRKNLRNQFIVTIFAQILITTFIALQWIITYTYFTFAPVYTETPVDLSIIIFVFGLSSNFYFLNNVKAFYISILTSRVFRKAFMSATRLYLFLLIGSLARVAIDFIIEPKNLTKTFDKTSFNKYDQLKNQYGNELKCICSSSASIYNDYIIIERIFHHTSARRMSYDEFFCNISSNYTSQANFIDKYLNQNISIRGLKIGCLPSESFLQSTLECFYDLNCIQLIQNYTNYEYNNNSKNSFMPFSSTNMTKFLINTTISQLIDELFVDDWNITLKYSSYYQQCSPIDCSYSYIQKLNSIYTLQLLLGFQGGLTIILK</sequence>
<comment type="caution">
    <text evidence="2">The sequence shown here is derived from an EMBL/GenBank/DDBJ whole genome shotgun (WGS) entry which is preliminary data.</text>
</comment>
<name>A0A814ML82_9BILA</name>
<organism evidence="2 3">
    <name type="scientific">Adineta steineri</name>
    <dbReference type="NCBI Taxonomy" id="433720"/>
    <lineage>
        <taxon>Eukaryota</taxon>
        <taxon>Metazoa</taxon>
        <taxon>Spiralia</taxon>
        <taxon>Gnathifera</taxon>
        <taxon>Rotifera</taxon>
        <taxon>Eurotatoria</taxon>
        <taxon>Bdelloidea</taxon>
        <taxon>Adinetida</taxon>
        <taxon>Adinetidae</taxon>
        <taxon>Adineta</taxon>
    </lineage>
</organism>
<feature type="transmembrane region" description="Helical" evidence="1">
    <location>
        <begin position="83"/>
        <end position="103"/>
    </location>
</feature>
<reference evidence="2" key="1">
    <citation type="submission" date="2021-02" db="EMBL/GenBank/DDBJ databases">
        <authorList>
            <person name="Nowell W R."/>
        </authorList>
    </citation>
    <scope>NUCLEOTIDE SEQUENCE</scope>
</reference>
<dbReference type="EMBL" id="CAJNON010000185">
    <property type="protein sequence ID" value="CAF1080196.1"/>
    <property type="molecule type" value="Genomic_DNA"/>
</dbReference>
<protein>
    <recommendedName>
        <fullName evidence="4">G-protein coupled receptors family 1 profile domain-containing protein</fullName>
    </recommendedName>
</protein>
<keyword evidence="1" id="KW-1133">Transmembrane helix</keyword>